<organism evidence="8 9">
    <name type="scientific">Hermetia illucens</name>
    <name type="common">Black soldier fly</name>
    <dbReference type="NCBI Taxonomy" id="343691"/>
    <lineage>
        <taxon>Eukaryota</taxon>
        <taxon>Metazoa</taxon>
        <taxon>Ecdysozoa</taxon>
        <taxon>Arthropoda</taxon>
        <taxon>Hexapoda</taxon>
        <taxon>Insecta</taxon>
        <taxon>Pterygota</taxon>
        <taxon>Neoptera</taxon>
        <taxon>Endopterygota</taxon>
        <taxon>Diptera</taxon>
        <taxon>Brachycera</taxon>
        <taxon>Stratiomyomorpha</taxon>
        <taxon>Stratiomyidae</taxon>
        <taxon>Hermetiinae</taxon>
        <taxon>Hermetia</taxon>
    </lineage>
</organism>
<dbReference type="InParanoid" id="A0A7R8YWY6"/>
<dbReference type="Pfam" id="PF10222">
    <property type="entry name" value="DUF2152"/>
    <property type="match status" value="1"/>
</dbReference>
<keyword evidence="5 7" id="KW-0472">Membrane</keyword>
<sequence length="623" mass="72423">MFRNPKSKFDLGEYLRRVKRILDGNLTYKKIFIILLCFTFIFLYLGPTIFRLLFSHRPEIKDPLERCMDDRLTPFYLQNSEFNANIRHLPRMPEENNFIPYVGNGYFGMEIQSDASINIKGRRSLKVSIFFHPVVSLAQTNGEYRQATVVEYLNGIVHRFQCFQDYFVSYQYYAHRNMPSIFVQEIEITNTKNQIVDVDLTLPRISDWPSAMTQDIKIEHGSTILEYQAVSGQIKENPDSDEVIAVCIVSRRMPRSLTLKKRGITRLEILMSIHYSKPIKASQYEDKKVEIQRNAIESIKSAIQDVEHDVENVYYNFKKQHVRVWNNLWATGFDISTSKAENSINGDRVNATIYAVLSQSRSYEFEESITPQRKQEIARTLTYAEGCYDSYHTLQAENLWFDMATLDELNSLVSWWMLTLEKQGCHNLLRAGASGVIQAMVLSFGSFRFSNQHLEFNIHPKYLHREYHFRRLNYGNMTHVNVTVSVTDENKAVIHVALDRSDRNYYACDAGCLDEPVILGPTKKTFPVKLTEPITAILYITADKQHMEELHKAIHVKEVVEAPAHEHHVIALHKHGHRLGGLPTLFWVSICAIIIVFHVFLCKLIVKEYCEPPDKLRYRYSKP</sequence>
<dbReference type="InterPro" id="IPR018795">
    <property type="entry name" value="K2013-like"/>
</dbReference>
<keyword evidence="2 7" id="KW-0812">Transmembrane</keyword>
<dbReference type="EMBL" id="LR899012">
    <property type="protein sequence ID" value="CAD7087860.1"/>
    <property type="molecule type" value="Genomic_DNA"/>
</dbReference>
<evidence type="ECO:0000313" key="8">
    <source>
        <dbReference type="EMBL" id="CAD7087860.1"/>
    </source>
</evidence>
<comment type="subcellular location">
    <subcellularLocation>
        <location evidence="1">Membrane</location>
        <topology evidence="1">Single-pass type I membrane protein</topology>
    </subcellularLocation>
</comment>
<dbReference type="GO" id="GO:0016020">
    <property type="term" value="C:membrane"/>
    <property type="evidence" value="ECO:0007669"/>
    <property type="project" value="UniProtKB-SubCell"/>
</dbReference>
<dbReference type="PANTHER" id="PTHR31386:SF2">
    <property type="entry name" value="SIMILAR TO RIKEN CDNA 2510039O18"/>
    <property type="match status" value="1"/>
</dbReference>
<dbReference type="FunCoup" id="A0A7R8YWY6">
    <property type="interactions" value="1161"/>
</dbReference>
<keyword evidence="9" id="KW-1185">Reference proteome</keyword>
<feature type="transmembrane region" description="Helical" evidence="7">
    <location>
        <begin position="31"/>
        <end position="54"/>
    </location>
</feature>
<evidence type="ECO:0000256" key="1">
    <source>
        <dbReference type="ARBA" id="ARBA00004479"/>
    </source>
</evidence>
<feature type="transmembrane region" description="Helical" evidence="7">
    <location>
        <begin position="584"/>
        <end position="606"/>
    </location>
</feature>
<evidence type="ECO:0000256" key="2">
    <source>
        <dbReference type="ARBA" id="ARBA00022692"/>
    </source>
</evidence>
<keyword evidence="3" id="KW-0732">Signal</keyword>
<proteinExistence type="predicted"/>
<dbReference type="OMA" id="HLECNMH"/>
<evidence type="ECO:0000256" key="7">
    <source>
        <dbReference type="SAM" id="Phobius"/>
    </source>
</evidence>
<protein>
    <submittedName>
        <fullName evidence="8">Uncharacterized protein</fullName>
    </submittedName>
</protein>
<evidence type="ECO:0000313" key="9">
    <source>
        <dbReference type="Proteomes" id="UP000594454"/>
    </source>
</evidence>
<keyword evidence="4 7" id="KW-1133">Transmembrane helix</keyword>
<evidence type="ECO:0000256" key="4">
    <source>
        <dbReference type="ARBA" id="ARBA00022989"/>
    </source>
</evidence>
<evidence type="ECO:0000256" key="5">
    <source>
        <dbReference type="ARBA" id="ARBA00023136"/>
    </source>
</evidence>
<gene>
    <name evidence="8" type="ORF">HERILL_LOCUS10537</name>
</gene>
<accession>A0A7R8YWY6</accession>
<dbReference type="PANTHER" id="PTHR31386">
    <property type="entry name" value="UNCHARACTERIZED PROTEIN KIAA2013"/>
    <property type="match status" value="1"/>
</dbReference>
<evidence type="ECO:0000256" key="3">
    <source>
        <dbReference type="ARBA" id="ARBA00022729"/>
    </source>
</evidence>
<reference evidence="8 9" key="1">
    <citation type="submission" date="2020-11" db="EMBL/GenBank/DDBJ databases">
        <authorList>
            <person name="Wallbank WR R."/>
            <person name="Pardo Diaz C."/>
            <person name="Kozak K."/>
            <person name="Martin S."/>
            <person name="Jiggins C."/>
            <person name="Moest M."/>
            <person name="Warren A I."/>
            <person name="Generalovic N T."/>
            <person name="Byers J.R.P. K."/>
            <person name="Montejo-Kovacevich G."/>
            <person name="Yen C E."/>
        </authorList>
    </citation>
    <scope>NUCLEOTIDE SEQUENCE [LARGE SCALE GENOMIC DNA]</scope>
</reference>
<name>A0A7R8YWY6_HERIL</name>
<keyword evidence="6" id="KW-0325">Glycoprotein</keyword>
<dbReference type="OrthoDB" id="10017443at2759"/>
<evidence type="ECO:0000256" key="6">
    <source>
        <dbReference type="ARBA" id="ARBA00023180"/>
    </source>
</evidence>
<dbReference type="Proteomes" id="UP000594454">
    <property type="component" value="Chromosome 4"/>
</dbReference>
<dbReference type="AlphaFoldDB" id="A0A7R8YWY6"/>